<dbReference type="RefSeq" id="WP_053549837.1">
    <property type="nucleotide sequence ID" value="NZ_CP010802.1"/>
</dbReference>
<dbReference type="KEGG" id="des:DSOUD_0863"/>
<dbReference type="EMBL" id="CP010802">
    <property type="protein sequence ID" value="ALC15650.1"/>
    <property type="molecule type" value="Genomic_DNA"/>
</dbReference>
<dbReference type="Proteomes" id="UP000057158">
    <property type="component" value="Chromosome"/>
</dbReference>
<dbReference type="PATRIC" id="fig|1603606.3.peg.948"/>
<dbReference type="STRING" id="1603606.DSOUD_0863"/>
<dbReference type="OrthoDB" id="9806592at2"/>
<evidence type="ECO:0000313" key="2">
    <source>
        <dbReference type="Proteomes" id="UP000057158"/>
    </source>
</evidence>
<protein>
    <recommendedName>
        <fullName evidence="3">Bacteriophage Mu GpT domain-containing protein</fullName>
    </recommendedName>
</protein>
<proteinExistence type="predicted"/>
<gene>
    <name evidence="1" type="ORF">DSOUD_0863</name>
</gene>
<name>A0A0M4DFU7_9BACT</name>
<sequence length="753" mass="82151">MKLSFDQIRELLMNAVRAAEGKDYRCYVVELFDDAVVYQSAGGDRVDKYYRRTYAIVDGKVTLGEAAEVQRQVDFLPVKAACEFLAAVAAEEGQPACLKWKVRVIEFGPDKQGAIFWDKGALTAALPMFDGAKVFALNNSQHQERQSKFGKSTRELVGALTKAVADDTGISAEIVIMPSATWLHGDLVACQQNNIPYVYGLSVDINAKAAKVNIGGKKMMVPQQVKSVQVDVVYEPAAGGGFIQQLAAAVGGETEELMLKKLLAALQAKRPDLYLKVQGKIDDGSITEDEALDQITAAMASPLVDMGSEMRAAIAAVVTEEMGRAGKSPQGEGESMKAVNMLACKLVLRDELSGSKLPEPVASKLQRRFEGTVFPVEALRAAIKEEKEMLDQLTASGTVLGAGGVRVVIDQREKVDAYLDDFFAGKVNSFKAAYQDITGDLSFTGQTRNATRLTASIQSGTFAEALGDAITRQMLKEYNLAGLSDWRKIVEVAPLNDFRTQHRPRMGGYGDLPGVNEGAGYAAMASPGDEEMTYAPSKRGGTEDVTLEAIRNDDVQLIRRIPVKLSRAAARTLYKFVFAFLDTNSAIYDAKALFHVDHANLKAAALDKAALQAARLQMIQQTDFGGNDYLGIPPRFLILPSTLEDTGYELTVQPNLGQFTPTQADTIRRHTWELIVNPFWTDVNNWFLAADPKDLPTIEIGFLDGKEEPELFVQDMPNVGSMFSNDKLTYKIRHIYGGAVGDFRGFQGNIVAG</sequence>
<evidence type="ECO:0000313" key="1">
    <source>
        <dbReference type="EMBL" id="ALC15650.1"/>
    </source>
</evidence>
<reference evidence="1 2" key="1">
    <citation type="submission" date="2015-07" db="EMBL/GenBank/DDBJ databases">
        <title>Isolation and Genomic Characterization of a Novel Halophilic Metal-Reducing Deltaproteobacterium from the Deep Subsurface.</title>
        <authorList>
            <person name="Badalamenti J.P."/>
            <person name="Summers Z.M."/>
            <person name="Gralnick J.A."/>
            <person name="Bond D.R."/>
        </authorList>
    </citation>
    <scope>NUCLEOTIDE SEQUENCE [LARGE SCALE GENOMIC DNA]</scope>
    <source>
        <strain evidence="1 2">WTL</strain>
    </source>
</reference>
<dbReference type="AlphaFoldDB" id="A0A0M4DFU7"/>
<keyword evidence="2" id="KW-1185">Reference proteome</keyword>
<dbReference type="Pfam" id="PF25209">
    <property type="entry name" value="Phage_capsid_4"/>
    <property type="match status" value="1"/>
</dbReference>
<evidence type="ECO:0008006" key="3">
    <source>
        <dbReference type="Google" id="ProtNLM"/>
    </source>
</evidence>
<accession>A0A0M4DFU7</accession>
<organism evidence="1 2">
    <name type="scientific">Desulfuromonas soudanensis</name>
    <dbReference type="NCBI Taxonomy" id="1603606"/>
    <lineage>
        <taxon>Bacteria</taxon>
        <taxon>Pseudomonadati</taxon>
        <taxon>Thermodesulfobacteriota</taxon>
        <taxon>Desulfuromonadia</taxon>
        <taxon>Desulfuromonadales</taxon>
        <taxon>Desulfuromonadaceae</taxon>
        <taxon>Desulfuromonas</taxon>
    </lineage>
</organism>